<keyword evidence="3" id="KW-1185">Reference proteome</keyword>
<gene>
    <name evidence="2" type="ORF">FK004_00305</name>
</gene>
<dbReference type="RefSeq" id="WP_108735451.1">
    <property type="nucleotide sequence ID" value="NZ_CP020919.1"/>
</dbReference>
<dbReference type="AlphaFoldDB" id="A0A2S1LJU7"/>
<organism evidence="2 3">
    <name type="scientific">Flavobacterium kingsejongi</name>
    <dbReference type="NCBI Taxonomy" id="1678728"/>
    <lineage>
        <taxon>Bacteria</taxon>
        <taxon>Pseudomonadati</taxon>
        <taxon>Bacteroidota</taxon>
        <taxon>Flavobacteriia</taxon>
        <taxon>Flavobacteriales</taxon>
        <taxon>Flavobacteriaceae</taxon>
        <taxon>Flavobacterium</taxon>
    </lineage>
</organism>
<dbReference type="InterPro" id="IPR046863">
    <property type="entry name" value="MbnP-like_dom"/>
</dbReference>
<feature type="domain" description="Copper-binding protein MbnP-like" evidence="1">
    <location>
        <begin position="34"/>
        <end position="231"/>
    </location>
</feature>
<protein>
    <recommendedName>
        <fullName evidence="1">Copper-binding protein MbnP-like domain-containing protein</fullName>
    </recommendedName>
</protein>
<evidence type="ECO:0000313" key="2">
    <source>
        <dbReference type="EMBL" id="AWG23776.1"/>
    </source>
</evidence>
<dbReference type="PROSITE" id="PS51257">
    <property type="entry name" value="PROKAR_LIPOPROTEIN"/>
    <property type="match status" value="1"/>
</dbReference>
<accession>A0A2S1LJU7</accession>
<dbReference type="KEGG" id="fki:FK004_00305"/>
<sequence>MKLQLKNIIAVVAISTLMFSCSSDDDTPIVEGSTGKMEIEFDNSVNGDDLILNTNYLNTNGETLKISRFSYIVSNFVLISADGTEKVYPKNESYFIINEGEQLTTVHLVNVPSGDYVKIRFGLGVDQDRYGQGETAQQDFWDVAAANNLTWTWSTGYRFINFQGTFTSPLVSGEKEFMVHQGSNSATDNYREITLDFPTTAKVRTDASPAVHLIVDANKILDGEAKLKLSDYMNVANTSASIMGGQALITIAGNTTRMFVVDHVHANGH</sequence>
<evidence type="ECO:0000313" key="3">
    <source>
        <dbReference type="Proteomes" id="UP000244677"/>
    </source>
</evidence>
<dbReference type="Pfam" id="PF20243">
    <property type="entry name" value="MbnP"/>
    <property type="match status" value="1"/>
</dbReference>
<reference evidence="2 3" key="1">
    <citation type="submission" date="2017-04" db="EMBL/GenBank/DDBJ databases">
        <title>Complete genome sequence of Flavobacterium kingsejong AJ004.</title>
        <authorList>
            <person name="Lee P.C."/>
        </authorList>
    </citation>
    <scope>NUCLEOTIDE SEQUENCE [LARGE SCALE GENOMIC DNA]</scope>
    <source>
        <strain evidence="2 3">AJ004</strain>
    </source>
</reference>
<dbReference type="EMBL" id="CP020919">
    <property type="protein sequence ID" value="AWG23776.1"/>
    <property type="molecule type" value="Genomic_DNA"/>
</dbReference>
<dbReference type="Proteomes" id="UP000244677">
    <property type="component" value="Chromosome"/>
</dbReference>
<name>A0A2S1LJU7_9FLAO</name>
<proteinExistence type="predicted"/>
<evidence type="ECO:0000259" key="1">
    <source>
        <dbReference type="Pfam" id="PF20243"/>
    </source>
</evidence>
<dbReference type="OrthoDB" id="1422031at2"/>